<gene>
    <name evidence="2" type="ORF">BDV23DRAFT_158021</name>
</gene>
<name>A0A5N7C486_PETAA</name>
<dbReference type="Proteomes" id="UP000326877">
    <property type="component" value="Unassembled WGS sequence"/>
</dbReference>
<dbReference type="EMBL" id="ML735272">
    <property type="protein sequence ID" value="KAE8388915.1"/>
    <property type="molecule type" value="Genomic_DNA"/>
</dbReference>
<organism evidence="2">
    <name type="scientific">Petromyces alliaceus</name>
    <name type="common">Aspergillus alliaceus</name>
    <dbReference type="NCBI Taxonomy" id="209559"/>
    <lineage>
        <taxon>Eukaryota</taxon>
        <taxon>Fungi</taxon>
        <taxon>Dikarya</taxon>
        <taxon>Ascomycota</taxon>
        <taxon>Pezizomycotina</taxon>
        <taxon>Eurotiomycetes</taxon>
        <taxon>Eurotiomycetidae</taxon>
        <taxon>Eurotiales</taxon>
        <taxon>Aspergillaceae</taxon>
        <taxon>Aspergillus</taxon>
        <taxon>Aspergillus subgen. Circumdati</taxon>
    </lineage>
</organism>
<feature type="transmembrane region" description="Helical" evidence="1">
    <location>
        <begin position="32"/>
        <end position="53"/>
    </location>
</feature>
<keyword evidence="1" id="KW-1133">Transmembrane helix</keyword>
<evidence type="ECO:0000313" key="2">
    <source>
        <dbReference type="EMBL" id="KAE8388915.1"/>
    </source>
</evidence>
<dbReference type="AlphaFoldDB" id="A0A5N7C486"/>
<proteinExistence type="predicted"/>
<keyword evidence="1" id="KW-0812">Transmembrane</keyword>
<feature type="transmembrane region" description="Helical" evidence="1">
    <location>
        <begin position="73"/>
        <end position="92"/>
    </location>
</feature>
<sequence>MYSVNPWLDRGTLYECDGTIIISNLQKERKNVFLICLVSSLFWLTGTIFISFSTSHSPFGVSPWQQRSHISCLFIPCPSTFNEILLYPFFLLRGQSDFAQHQPYCTNTSTKALVNSCRISSHRNKVLCILYIKQTWNHNNQ</sequence>
<reference evidence="2" key="1">
    <citation type="submission" date="2019-04" db="EMBL/GenBank/DDBJ databases">
        <title>Friends and foes A comparative genomics studyof 23 Aspergillus species from section Flavi.</title>
        <authorList>
            <consortium name="DOE Joint Genome Institute"/>
            <person name="Kjaerbolling I."/>
            <person name="Vesth T."/>
            <person name="Frisvad J.C."/>
            <person name="Nybo J.L."/>
            <person name="Theobald S."/>
            <person name="Kildgaard S."/>
            <person name="Isbrandt T."/>
            <person name="Kuo A."/>
            <person name="Sato A."/>
            <person name="Lyhne E.K."/>
            <person name="Kogle M.E."/>
            <person name="Wiebenga A."/>
            <person name="Kun R.S."/>
            <person name="Lubbers R.J."/>
            <person name="Makela M.R."/>
            <person name="Barry K."/>
            <person name="Chovatia M."/>
            <person name="Clum A."/>
            <person name="Daum C."/>
            <person name="Haridas S."/>
            <person name="He G."/>
            <person name="LaButti K."/>
            <person name="Lipzen A."/>
            <person name="Mondo S."/>
            <person name="Riley R."/>
            <person name="Salamov A."/>
            <person name="Simmons B.A."/>
            <person name="Magnuson J.K."/>
            <person name="Henrissat B."/>
            <person name="Mortensen U.H."/>
            <person name="Larsen T.O."/>
            <person name="Devries R.P."/>
            <person name="Grigoriev I.V."/>
            <person name="Machida M."/>
            <person name="Baker S.E."/>
            <person name="Andersen M.R."/>
        </authorList>
    </citation>
    <scope>NUCLEOTIDE SEQUENCE [LARGE SCALE GENOMIC DNA]</scope>
    <source>
        <strain evidence="2">IBT 14317</strain>
    </source>
</reference>
<accession>A0A5N7C486</accession>
<keyword evidence="1" id="KW-0472">Membrane</keyword>
<evidence type="ECO:0000256" key="1">
    <source>
        <dbReference type="SAM" id="Phobius"/>
    </source>
</evidence>
<protein>
    <submittedName>
        <fullName evidence="2">Uncharacterized protein</fullName>
    </submittedName>
</protein>